<name>K6YQP0_9ALTE</name>
<dbReference type="AlphaFoldDB" id="K6YQP0"/>
<proteinExistence type="predicted"/>
<gene>
    <name evidence="2" type="ORF">GARC_3538</name>
</gene>
<evidence type="ECO:0000256" key="1">
    <source>
        <dbReference type="SAM" id="Phobius"/>
    </source>
</evidence>
<evidence type="ECO:0000313" key="3">
    <source>
        <dbReference type="Proteomes" id="UP000006327"/>
    </source>
</evidence>
<keyword evidence="1" id="KW-1133">Transmembrane helix</keyword>
<feature type="transmembrane region" description="Helical" evidence="1">
    <location>
        <begin position="267"/>
        <end position="285"/>
    </location>
</feature>
<organism evidence="2 3">
    <name type="scientific">Paraglaciecola arctica BSs20135</name>
    <dbReference type="NCBI Taxonomy" id="493475"/>
    <lineage>
        <taxon>Bacteria</taxon>
        <taxon>Pseudomonadati</taxon>
        <taxon>Pseudomonadota</taxon>
        <taxon>Gammaproteobacteria</taxon>
        <taxon>Alteromonadales</taxon>
        <taxon>Alteromonadaceae</taxon>
        <taxon>Paraglaciecola</taxon>
    </lineage>
</organism>
<dbReference type="EMBL" id="BAEO01000054">
    <property type="protein sequence ID" value="GAC20492.1"/>
    <property type="molecule type" value="Genomic_DNA"/>
</dbReference>
<evidence type="ECO:0000313" key="2">
    <source>
        <dbReference type="EMBL" id="GAC20492.1"/>
    </source>
</evidence>
<keyword evidence="1" id="KW-0812">Transmembrane</keyword>
<keyword evidence="1" id="KW-0472">Membrane</keyword>
<sequence>MEGNHSQINKLYKLISYNVDANNVYSIKVNGAAVGIEAVTLTATETANTATTRNTSIDYYITNNGGAKWYRVLSGVPFIFPEVGTDDIRWRAQLNSLSPTISPALSKIELSYVVAPNISNSTYDALTGELTVIGDDFASQTGLNNDIDASAFTLTGEGSGSYGLTNTADVDITSPTSFTLTLSATDKKAVNVLINKSGTISDDGTVYNLAVAEDWNVGALSGFMIADGTVSISASNVTPVTPVKPVTPPPPSSVTTTTVTVTKGSKGGSMGIILIALMGLVLYRLRRQQYMR</sequence>
<protein>
    <submittedName>
        <fullName evidence="2">Uncharacterized protein</fullName>
    </submittedName>
</protein>
<dbReference type="Proteomes" id="UP000006327">
    <property type="component" value="Unassembled WGS sequence"/>
</dbReference>
<comment type="caution">
    <text evidence="2">The sequence shown here is derived from an EMBL/GenBank/DDBJ whole genome shotgun (WGS) entry which is preliminary data.</text>
</comment>
<keyword evidence="3" id="KW-1185">Reference proteome</keyword>
<dbReference type="eggNOG" id="COG2931">
    <property type="taxonomic scope" value="Bacteria"/>
</dbReference>
<dbReference type="STRING" id="493475.GARC_3538"/>
<accession>K6YQP0</accession>
<reference evidence="2 3" key="1">
    <citation type="journal article" date="2017" name="Antonie Van Leeuwenhoek">
        <title>Rhizobium rhizosphaerae sp. nov., a novel species isolated from rice rhizosphere.</title>
        <authorList>
            <person name="Zhao J.J."/>
            <person name="Zhang J."/>
            <person name="Zhang R.J."/>
            <person name="Zhang C.W."/>
            <person name="Yin H.Q."/>
            <person name="Zhang X.X."/>
        </authorList>
    </citation>
    <scope>NUCLEOTIDE SEQUENCE [LARGE SCALE GENOMIC DNA]</scope>
    <source>
        <strain evidence="2 3">BSs20135</strain>
    </source>
</reference>